<dbReference type="EMBL" id="KQ964263">
    <property type="protein sequence ID" value="KXJ87222.1"/>
    <property type="molecule type" value="Genomic_DNA"/>
</dbReference>
<evidence type="ECO:0000313" key="3">
    <source>
        <dbReference type="Proteomes" id="UP000070501"/>
    </source>
</evidence>
<dbReference type="InterPro" id="IPR025676">
    <property type="entry name" value="Clr5_dom"/>
</dbReference>
<dbReference type="OrthoDB" id="539213at2759"/>
<dbReference type="AlphaFoldDB" id="A0A136IQL9"/>
<dbReference type="Pfam" id="PF14420">
    <property type="entry name" value="Clr5"/>
    <property type="match status" value="1"/>
</dbReference>
<reference evidence="3" key="1">
    <citation type="submission" date="2016-02" db="EMBL/GenBank/DDBJ databases">
        <title>Draft genome sequence of Microdochium bolleyi, a fungal endophyte of beachgrass.</title>
        <authorList>
            <consortium name="DOE Joint Genome Institute"/>
            <person name="David A.S."/>
            <person name="May G."/>
            <person name="Haridas S."/>
            <person name="Lim J."/>
            <person name="Wang M."/>
            <person name="Labutti K."/>
            <person name="Lipzen A."/>
            <person name="Barry K."/>
            <person name="Grigoriev I.V."/>
        </authorList>
    </citation>
    <scope>NUCLEOTIDE SEQUENCE [LARGE SCALE GENOMIC DNA]</scope>
    <source>
        <strain evidence="3">J235TASD1</strain>
    </source>
</reference>
<dbReference type="InterPro" id="IPR036770">
    <property type="entry name" value="Ankyrin_rpt-contain_sf"/>
</dbReference>
<dbReference type="SUPFAM" id="SSF48403">
    <property type="entry name" value="Ankyrin repeat"/>
    <property type="match status" value="1"/>
</dbReference>
<evidence type="ECO:0000313" key="2">
    <source>
        <dbReference type="EMBL" id="KXJ87222.1"/>
    </source>
</evidence>
<name>A0A136IQL9_9PEZI</name>
<dbReference type="Proteomes" id="UP000070501">
    <property type="component" value="Unassembled WGS sequence"/>
</dbReference>
<gene>
    <name evidence="2" type="ORF">Micbo1qcDRAFT_179109</name>
</gene>
<organism evidence="2 3">
    <name type="scientific">Microdochium bolleyi</name>
    <dbReference type="NCBI Taxonomy" id="196109"/>
    <lineage>
        <taxon>Eukaryota</taxon>
        <taxon>Fungi</taxon>
        <taxon>Dikarya</taxon>
        <taxon>Ascomycota</taxon>
        <taxon>Pezizomycotina</taxon>
        <taxon>Sordariomycetes</taxon>
        <taxon>Xylariomycetidae</taxon>
        <taxon>Xylariales</taxon>
        <taxon>Microdochiaceae</taxon>
        <taxon>Microdochium</taxon>
    </lineage>
</organism>
<feature type="domain" description="Clr5" evidence="1">
    <location>
        <begin position="20"/>
        <end position="66"/>
    </location>
</feature>
<dbReference type="InParanoid" id="A0A136IQL9"/>
<proteinExistence type="predicted"/>
<keyword evidence="3" id="KW-1185">Reference proteome</keyword>
<sequence length="1029" mass="114588">MSELLQDSHNKEAITQLFHDHKELIRQLYQGHDGKSKTLKQIKQIMESIHGFPDIPLPQYEVKLKKGLGLRKKLSRHDWAAVWDHYRTIKDKSGEPVAIFLNGTEIPWAKAWKEIRRNCDHRAVAPSRLRPLPQGVTIAARLTAKPSSLPRNGGPATSEVIASASPRINHIPPVAVADSRSACTIHTGPRSVDEVEMGLNNGHKPAKAADFRPVLAVQTSRCAAPAFEQSLLFSSTINDILSPERFITSWKAGNVRNLPWIQFMSTLFSMSGLAKAQAYGIWRDCEEVEPARVAFQQLCLSLDTLSLVEKVFDPALFRTSDEGVRPSTALGLQFDAVYFLGKAVLRLCNTEILLCEEHRMLYKIIFGRIMDTSRHLLLVFFGSTLPSVLVTCYQLLHLAVILQDKNSFVVMMNAHFGRFQAAPDCSKTTIMGAAQFGCLDILENVLAHAQADELDLESIMWGINAATVNGHSQCAEKITDAFFNDDVDDDGNGVGRSLFQQFFHTVGSDYTSKESVMLSCFSKNGIKMRDLYNGTFLEVPTAYDEIYGLHEVVKIPLSWRHSYLEWAYGLASPIYAVMEPYRRSIPERLVRDRICQTAKRGLLELAQYVQSVSGDHAKFLQLVLAEQFMVATPPAGDTDAVPVDIDWTVVAALMEVGVNPDLKLLECAEVNATLLMCRAFMSFATHGMSDIARTCIKHLLKHGATFDTYVIAAAVSTTGFGALPLIIDFGGDVKGLGGRALALAAKFNNYNAVNWLLDVGVDATATIAHERPGQSRYPRILTVLGTSLVQKDVPHCLNHSSKLKRRRWKFYVHYQRPNPSMIRYLASKGAPLRFRPDDEDWETLFQRYHDLVAYSEDSTVMAETLALFLEHGILFSHTKVCDVLETVAEAEDWGSFELLLDRVAPLSEAAPLALLILEGAPRSLVRKTLGAVLTLEGYSWRSGYSPASAAASRWDLTLLKELVTRSDISFAMRTPFTFGPNRHSQMHSGWPFRTVAWNSSWSFCIAASTATVLVPQMKHIGAAERTLWT</sequence>
<dbReference type="Gene3D" id="1.25.40.20">
    <property type="entry name" value="Ankyrin repeat-containing domain"/>
    <property type="match status" value="1"/>
</dbReference>
<accession>A0A136IQL9</accession>
<evidence type="ECO:0000259" key="1">
    <source>
        <dbReference type="Pfam" id="PF14420"/>
    </source>
</evidence>
<protein>
    <recommendedName>
        <fullName evidence="1">Clr5 domain-containing protein</fullName>
    </recommendedName>
</protein>